<evidence type="ECO:0000313" key="4">
    <source>
        <dbReference type="Proteomes" id="UP001634394"/>
    </source>
</evidence>
<feature type="transmembrane region" description="Helical" evidence="2">
    <location>
        <begin position="137"/>
        <end position="159"/>
    </location>
</feature>
<dbReference type="Gene3D" id="1.20.140.150">
    <property type="match status" value="1"/>
</dbReference>
<evidence type="ECO:0000256" key="1">
    <source>
        <dbReference type="SAM" id="MobiDB-lite"/>
    </source>
</evidence>
<evidence type="ECO:0000313" key="3">
    <source>
        <dbReference type="EMBL" id="KAL3863304.1"/>
    </source>
</evidence>
<dbReference type="EMBL" id="JBJQND010000010">
    <property type="protein sequence ID" value="KAL3863304.1"/>
    <property type="molecule type" value="Genomic_DNA"/>
</dbReference>
<name>A0ABD3VP12_SINWO</name>
<feature type="transmembrane region" description="Helical" evidence="2">
    <location>
        <begin position="86"/>
        <end position="116"/>
    </location>
</feature>
<keyword evidence="4" id="KW-1185">Reference proteome</keyword>
<keyword evidence="2" id="KW-1133">Transmembrane helix</keyword>
<dbReference type="AlphaFoldDB" id="A0ABD3VP12"/>
<accession>A0ABD3VP12</accession>
<dbReference type="Proteomes" id="UP001634394">
    <property type="component" value="Unassembled WGS sequence"/>
</dbReference>
<evidence type="ECO:0008006" key="5">
    <source>
        <dbReference type="Google" id="ProtNLM"/>
    </source>
</evidence>
<protein>
    <recommendedName>
        <fullName evidence="5">Claudin</fullName>
    </recommendedName>
</protein>
<keyword evidence="2" id="KW-0812">Transmembrane</keyword>
<keyword evidence="2" id="KW-0472">Membrane</keyword>
<sequence length="277" mass="31538">MNNLKVILILTLIGIVLTALCYTLPGWMLFENSKTMQNVQFGLWYYRVCLEDKVCDTLSVRDAVEKYIISDVSHNNDEEEKVVINLMYAAFVVYQIEMTLSLVSGMIGLAVCYKIFKQGQQQQQQGSYSFHRYLRTLVAIGLVANLIAAVLVLLPMGRFANELWHYYQFHTVLEIQFGFPYALLLGGIGGVCFSISTLLLIFGLIRQQYQGEVISMQLTTQQIPMMIIQTGAVADQTERRYYPISEPPPCYPPPNYHEDQGNPTQDQAPMLPQKQKI</sequence>
<comment type="caution">
    <text evidence="3">The sequence shown here is derived from an EMBL/GenBank/DDBJ whole genome shotgun (WGS) entry which is preliminary data.</text>
</comment>
<reference evidence="3 4" key="1">
    <citation type="submission" date="2024-11" db="EMBL/GenBank/DDBJ databases">
        <title>Chromosome-level genome assembly of the freshwater bivalve Anodonta woodiana.</title>
        <authorList>
            <person name="Chen X."/>
        </authorList>
    </citation>
    <scope>NUCLEOTIDE SEQUENCE [LARGE SCALE GENOMIC DNA]</scope>
    <source>
        <strain evidence="3">MN2024</strain>
        <tissue evidence="3">Gills</tissue>
    </source>
</reference>
<feature type="region of interest" description="Disordered" evidence="1">
    <location>
        <begin position="244"/>
        <end position="277"/>
    </location>
</feature>
<evidence type="ECO:0000256" key="2">
    <source>
        <dbReference type="SAM" id="Phobius"/>
    </source>
</evidence>
<feature type="transmembrane region" description="Helical" evidence="2">
    <location>
        <begin position="179"/>
        <end position="205"/>
    </location>
</feature>
<feature type="compositionally biased region" description="Pro residues" evidence="1">
    <location>
        <begin position="245"/>
        <end position="255"/>
    </location>
</feature>
<gene>
    <name evidence="3" type="ORF">ACJMK2_005069</name>
</gene>
<organism evidence="3 4">
    <name type="scientific">Sinanodonta woodiana</name>
    <name type="common">Chinese pond mussel</name>
    <name type="synonym">Anodonta woodiana</name>
    <dbReference type="NCBI Taxonomy" id="1069815"/>
    <lineage>
        <taxon>Eukaryota</taxon>
        <taxon>Metazoa</taxon>
        <taxon>Spiralia</taxon>
        <taxon>Lophotrochozoa</taxon>
        <taxon>Mollusca</taxon>
        <taxon>Bivalvia</taxon>
        <taxon>Autobranchia</taxon>
        <taxon>Heteroconchia</taxon>
        <taxon>Palaeoheterodonta</taxon>
        <taxon>Unionida</taxon>
        <taxon>Unionoidea</taxon>
        <taxon>Unionidae</taxon>
        <taxon>Unioninae</taxon>
        <taxon>Sinanodonta</taxon>
    </lineage>
</organism>
<proteinExistence type="predicted"/>